<feature type="transmembrane region" description="Helical" evidence="6">
    <location>
        <begin position="215"/>
        <end position="234"/>
    </location>
</feature>
<keyword evidence="3 6" id="KW-1133">Transmembrane helix</keyword>
<keyword evidence="8" id="KW-1185">Reference proteome</keyword>
<dbReference type="OrthoDB" id="9980919at2759"/>
<reference evidence="9" key="2">
    <citation type="submission" date="2025-08" db="UniProtKB">
        <authorList>
            <consortium name="RefSeq"/>
        </authorList>
    </citation>
    <scope>IDENTIFICATION</scope>
    <source>
        <strain evidence="9">S238N-H82</strain>
        <tissue evidence="9">Testes</tissue>
    </source>
</reference>
<evidence type="ECO:0000313" key="9">
    <source>
        <dbReference type="RefSeq" id="XP_035666501.1"/>
    </source>
</evidence>
<gene>
    <name evidence="9" type="primary">LOC118409525</name>
</gene>
<protein>
    <submittedName>
        <fullName evidence="9">Uncharacterized protein LOC118409525 isoform X1</fullName>
    </submittedName>
</protein>
<evidence type="ECO:0000256" key="4">
    <source>
        <dbReference type="ARBA" id="ARBA00023136"/>
    </source>
</evidence>
<comment type="subcellular location">
    <subcellularLocation>
        <location evidence="1">Membrane</location>
        <topology evidence="1">Multi-pass membrane protein</topology>
    </subcellularLocation>
</comment>
<dbReference type="AlphaFoldDB" id="A0A9J7KDQ8"/>
<evidence type="ECO:0000256" key="3">
    <source>
        <dbReference type="ARBA" id="ARBA00022989"/>
    </source>
</evidence>
<dbReference type="GO" id="GO:0055088">
    <property type="term" value="P:lipid homeostasis"/>
    <property type="evidence" value="ECO:0000318"/>
    <property type="project" value="GO_Central"/>
</dbReference>
<dbReference type="Proteomes" id="UP000001554">
    <property type="component" value="Chromosome 2"/>
</dbReference>
<evidence type="ECO:0000259" key="7">
    <source>
        <dbReference type="PROSITE" id="PS50922"/>
    </source>
</evidence>
<dbReference type="GO" id="GO:0016020">
    <property type="term" value="C:membrane"/>
    <property type="evidence" value="ECO:0007669"/>
    <property type="project" value="UniProtKB-SubCell"/>
</dbReference>
<feature type="transmembrane region" description="Helical" evidence="6">
    <location>
        <begin position="80"/>
        <end position="103"/>
    </location>
</feature>
<dbReference type="GO" id="GO:0005783">
    <property type="term" value="C:endoplasmic reticulum"/>
    <property type="evidence" value="ECO:0000318"/>
    <property type="project" value="GO_Central"/>
</dbReference>
<evidence type="ECO:0000313" key="8">
    <source>
        <dbReference type="Proteomes" id="UP000001554"/>
    </source>
</evidence>
<dbReference type="KEGG" id="bfo:118409525"/>
<feature type="transmembrane region" description="Helical" evidence="6">
    <location>
        <begin position="124"/>
        <end position="146"/>
    </location>
</feature>
<feature type="transmembrane region" description="Helical" evidence="6">
    <location>
        <begin position="290"/>
        <end position="309"/>
    </location>
</feature>
<proteinExistence type="predicted"/>
<dbReference type="PROSITE" id="PS50922">
    <property type="entry name" value="TLC"/>
    <property type="match status" value="1"/>
</dbReference>
<dbReference type="Pfam" id="PF03798">
    <property type="entry name" value="TRAM_LAG1_CLN8"/>
    <property type="match status" value="1"/>
</dbReference>
<feature type="transmembrane region" description="Helical" evidence="6">
    <location>
        <begin position="190"/>
        <end position="209"/>
    </location>
</feature>
<reference evidence="8" key="1">
    <citation type="journal article" date="2020" name="Nat. Ecol. Evol.">
        <title>Deeply conserved synteny resolves early events in vertebrate evolution.</title>
        <authorList>
            <person name="Simakov O."/>
            <person name="Marletaz F."/>
            <person name="Yue J.X."/>
            <person name="O'Connell B."/>
            <person name="Jenkins J."/>
            <person name="Brandt A."/>
            <person name="Calef R."/>
            <person name="Tung C.H."/>
            <person name="Huang T.K."/>
            <person name="Schmutz J."/>
            <person name="Satoh N."/>
            <person name="Yu J.K."/>
            <person name="Putnam N.H."/>
            <person name="Green R.E."/>
            <person name="Rokhsar D.S."/>
        </authorList>
    </citation>
    <scope>NUCLEOTIDE SEQUENCE [LARGE SCALE GENOMIC DNA]</scope>
    <source>
        <strain evidence="8">S238N-H82</strain>
    </source>
</reference>
<organism evidence="8 9">
    <name type="scientific">Branchiostoma floridae</name>
    <name type="common">Florida lancelet</name>
    <name type="synonym">Amphioxus</name>
    <dbReference type="NCBI Taxonomy" id="7739"/>
    <lineage>
        <taxon>Eukaryota</taxon>
        <taxon>Metazoa</taxon>
        <taxon>Chordata</taxon>
        <taxon>Cephalochordata</taxon>
        <taxon>Leptocardii</taxon>
        <taxon>Amphioxiformes</taxon>
        <taxon>Branchiostomatidae</taxon>
        <taxon>Branchiostoma</taxon>
    </lineage>
</organism>
<dbReference type="InterPro" id="IPR006634">
    <property type="entry name" value="TLC-dom"/>
</dbReference>
<dbReference type="SMART" id="SM00724">
    <property type="entry name" value="TLC"/>
    <property type="match status" value="1"/>
</dbReference>
<dbReference type="InterPro" id="IPR050846">
    <property type="entry name" value="TLCD"/>
</dbReference>
<dbReference type="PANTHER" id="PTHR13439">
    <property type="entry name" value="CT120 PROTEIN"/>
    <property type="match status" value="1"/>
</dbReference>
<name>A0A9J7KDQ8_BRAFL</name>
<feature type="transmembrane region" description="Helical" evidence="6">
    <location>
        <begin position="246"/>
        <end position="270"/>
    </location>
</feature>
<dbReference type="GeneID" id="118409525"/>
<evidence type="ECO:0000256" key="6">
    <source>
        <dbReference type="SAM" id="Phobius"/>
    </source>
</evidence>
<feature type="transmembrane region" description="Helical" evidence="6">
    <location>
        <begin position="12"/>
        <end position="29"/>
    </location>
</feature>
<keyword evidence="2 5" id="KW-0812">Transmembrane</keyword>
<feature type="domain" description="TLC" evidence="7">
    <location>
        <begin position="117"/>
        <end position="319"/>
    </location>
</feature>
<evidence type="ECO:0000256" key="5">
    <source>
        <dbReference type="PROSITE-ProRule" id="PRU00205"/>
    </source>
</evidence>
<evidence type="ECO:0000256" key="2">
    <source>
        <dbReference type="ARBA" id="ARBA00022692"/>
    </source>
</evidence>
<evidence type="ECO:0000256" key="1">
    <source>
        <dbReference type="ARBA" id="ARBA00004141"/>
    </source>
</evidence>
<dbReference type="PANTHER" id="PTHR13439:SF0">
    <property type="entry name" value="TOPOISOMERASE I DAMAGE AFFECTED PROTEIN 4"/>
    <property type="match status" value="1"/>
</dbReference>
<dbReference type="RefSeq" id="XP_035666501.1">
    <property type="nucleotide sequence ID" value="XM_035810608.1"/>
</dbReference>
<keyword evidence="4 5" id="KW-0472">Membrane</keyword>
<accession>A0A9J7KDQ8</accession>
<sequence>MCSFLPTKQPLHFIIVKCSFVIVLAFVKTELTDIMVIEYLGNKDSIGDIEGNMQNLHCLHARFKFKRTPDMLSAGRPDHLLATAGLAVVCNALMVQLVGPWLLQLFFRERFFPLSLSKQQWMRKLTMSIMSSALVGTTAVIVYLSEEQLDPKHLRHDIPTVSFNCAFMLGHTVADTLAHTLLKTNTMTNYFQLILHHIITLGASFAGTFSGCLPYYVNIGLMMEVSTVFYCSYIMARELSYLRQSLIIGVFFLSTFFCVRILLGFCIFWYHLIPLLQTPEFYDLDLPVLLALFGCFPVFQLLNLVWFPLACKRYIQDCKSINTPGSISVEKNGLHNKTA</sequence>